<evidence type="ECO:0000313" key="2">
    <source>
        <dbReference type="Proteomes" id="UP000308197"/>
    </source>
</evidence>
<dbReference type="AlphaFoldDB" id="A0A5C3PV98"/>
<accession>A0A5C3PV98</accession>
<dbReference type="SUPFAM" id="SSF52047">
    <property type="entry name" value="RNI-like"/>
    <property type="match status" value="1"/>
</dbReference>
<dbReference type="InterPro" id="IPR032675">
    <property type="entry name" value="LRR_dom_sf"/>
</dbReference>
<evidence type="ECO:0008006" key="3">
    <source>
        <dbReference type="Google" id="ProtNLM"/>
    </source>
</evidence>
<sequence length="327" mass="36404">MFCNTIRKRPELVSYIRKLTLDGLSGTPLPPLELLPTRIEVLRVVGMELPNPWVLAALSTSRASVRELVFRDCHMTDPKPCLALPELLPSLKRFEIDQSWLRSREEVNNAHPHLRGYCLPDVRSLSLTADPAVPLDWSEPGTRPLPCGNLSVLKVSWDGTDMSAFAEYLQDAGPGLHKLDIGLGPNVAIKMGALGLVPPSLDKCVNLRSLAIDIKVDPLFIRFSRTYLSYVPILLEGLPGRCKQLQQVGLTLRMSRLATSADLNALDWERVGQILSKAASLRQVSTRIVGDGDELREQIGPYFKEKLHVLVQRKLLQCYVSTRKADA</sequence>
<reference evidence="1 2" key="1">
    <citation type="journal article" date="2019" name="Nat. Ecol. Evol.">
        <title>Megaphylogeny resolves global patterns of mushroom evolution.</title>
        <authorList>
            <person name="Varga T."/>
            <person name="Krizsan K."/>
            <person name="Foldi C."/>
            <person name="Dima B."/>
            <person name="Sanchez-Garcia M."/>
            <person name="Sanchez-Ramirez S."/>
            <person name="Szollosi G.J."/>
            <person name="Szarkandi J.G."/>
            <person name="Papp V."/>
            <person name="Albert L."/>
            <person name="Andreopoulos W."/>
            <person name="Angelini C."/>
            <person name="Antonin V."/>
            <person name="Barry K.W."/>
            <person name="Bougher N.L."/>
            <person name="Buchanan P."/>
            <person name="Buyck B."/>
            <person name="Bense V."/>
            <person name="Catcheside P."/>
            <person name="Chovatia M."/>
            <person name="Cooper J."/>
            <person name="Damon W."/>
            <person name="Desjardin D."/>
            <person name="Finy P."/>
            <person name="Geml J."/>
            <person name="Haridas S."/>
            <person name="Hughes K."/>
            <person name="Justo A."/>
            <person name="Karasinski D."/>
            <person name="Kautmanova I."/>
            <person name="Kiss B."/>
            <person name="Kocsube S."/>
            <person name="Kotiranta H."/>
            <person name="LaButti K.M."/>
            <person name="Lechner B.E."/>
            <person name="Liimatainen K."/>
            <person name="Lipzen A."/>
            <person name="Lukacs Z."/>
            <person name="Mihaltcheva S."/>
            <person name="Morgado L.N."/>
            <person name="Niskanen T."/>
            <person name="Noordeloos M.E."/>
            <person name="Ohm R.A."/>
            <person name="Ortiz-Santana B."/>
            <person name="Ovrebo C."/>
            <person name="Racz N."/>
            <person name="Riley R."/>
            <person name="Savchenko A."/>
            <person name="Shiryaev A."/>
            <person name="Soop K."/>
            <person name="Spirin V."/>
            <person name="Szebenyi C."/>
            <person name="Tomsovsky M."/>
            <person name="Tulloss R.E."/>
            <person name="Uehling J."/>
            <person name="Grigoriev I.V."/>
            <person name="Vagvolgyi C."/>
            <person name="Papp T."/>
            <person name="Martin F.M."/>
            <person name="Miettinen O."/>
            <person name="Hibbett D.S."/>
            <person name="Nagy L.G."/>
        </authorList>
    </citation>
    <scope>NUCLEOTIDE SEQUENCE [LARGE SCALE GENOMIC DNA]</scope>
    <source>
        <strain evidence="1 2">HHB13444</strain>
    </source>
</reference>
<keyword evidence="2" id="KW-1185">Reference proteome</keyword>
<dbReference type="Proteomes" id="UP000308197">
    <property type="component" value="Unassembled WGS sequence"/>
</dbReference>
<dbReference type="EMBL" id="ML210977">
    <property type="protein sequence ID" value="TFK93745.1"/>
    <property type="molecule type" value="Genomic_DNA"/>
</dbReference>
<name>A0A5C3PV98_9APHY</name>
<proteinExistence type="predicted"/>
<dbReference type="InParanoid" id="A0A5C3PV98"/>
<dbReference type="Gene3D" id="3.80.10.10">
    <property type="entry name" value="Ribonuclease Inhibitor"/>
    <property type="match status" value="1"/>
</dbReference>
<protein>
    <recommendedName>
        <fullName evidence="3">F-box domain-containing protein</fullName>
    </recommendedName>
</protein>
<organism evidence="1 2">
    <name type="scientific">Polyporus arcularius HHB13444</name>
    <dbReference type="NCBI Taxonomy" id="1314778"/>
    <lineage>
        <taxon>Eukaryota</taxon>
        <taxon>Fungi</taxon>
        <taxon>Dikarya</taxon>
        <taxon>Basidiomycota</taxon>
        <taxon>Agaricomycotina</taxon>
        <taxon>Agaricomycetes</taxon>
        <taxon>Polyporales</taxon>
        <taxon>Polyporaceae</taxon>
        <taxon>Polyporus</taxon>
    </lineage>
</organism>
<evidence type="ECO:0000313" key="1">
    <source>
        <dbReference type="EMBL" id="TFK93745.1"/>
    </source>
</evidence>
<gene>
    <name evidence="1" type="ORF">K466DRAFT_658298</name>
</gene>